<comment type="caution">
    <text evidence="2">The sequence shown here is derived from an EMBL/GenBank/DDBJ whole genome shotgun (WGS) entry which is preliminary data.</text>
</comment>
<evidence type="ECO:0000313" key="2">
    <source>
        <dbReference type="EMBL" id="TFF19165.1"/>
    </source>
</evidence>
<reference evidence="2 3" key="1">
    <citation type="submission" date="2019-03" db="EMBL/GenBank/DDBJ databases">
        <title>Jiella endophytica sp. nov., a novel endophytic bacterium isolated from root of Ficus microcarpa Linn. f.</title>
        <authorList>
            <person name="Tuo L."/>
        </authorList>
    </citation>
    <scope>NUCLEOTIDE SEQUENCE [LARGE SCALE GENOMIC DNA]</scope>
    <source>
        <strain evidence="2 3">CBS5Q-3</strain>
    </source>
</reference>
<evidence type="ECO:0000313" key="3">
    <source>
        <dbReference type="Proteomes" id="UP000298179"/>
    </source>
</evidence>
<dbReference type="InterPro" id="IPR018691">
    <property type="entry name" value="DUF2188"/>
</dbReference>
<dbReference type="OrthoDB" id="7596641at2"/>
<dbReference type="AlphaFoldDB" id="A0A4Y8RCR4"/>
<evidence type="ECO:0000256" key="1">
    <source>
        <dbReference type="SAM" id="MobiDB-lite"/>
    </source>
</evidence>
<protein>
    <submittedName>
        <fullName evidence="2">DUF2188 domain-containing protein</fullName>
    </submittedName>
</protein>
<name>A0A4Y8RCR4_9HYPH</name>
<accession>A0A4Y8RCR4</accession>
<feature type="compositionally biased region" description="Polar residues" evidence="1">
    <location>
        <begin position="67"/>
        <end position="81"/>
    </location>
</feature>
<dbReference type="RefSeq" id="WP_134763762.1">
    <property type="nucleotide sequence ID" value="NZ_SOZD01000007.1"/>
</dbReference>
<gene>
    <name evidence="2" type="ORF">E3C22_20580</name>
</gene>
<dbReference type="Pfam" id="PF09954">
    <property type="entry name" value="DUF2188"/>
    <property type="match status" value="1"/>
</dbReference>
<keyword evidence="3" id="KW-1185">Reference proteome</keyword>
<organism evidence="2 3">
    <name type="scientific">Jiella endophytica</name>
    <dbReference type="NCBI Taxonomy" id="2558362"/>
    <lineage>
        <taxon>Bacteria</taxon>
        <taxon>Pseudomonadati</taxon>
        <taxon>Pseudomonadota</taxon>
        <taxon>Alphaproteobacteria</taxon>
        <taxon>Hyphomicrobiales</taxon>
        <taxon>Aurantimonadaceae</taxon>
        <taxon>Jiella</taxon>
    </lineage>
</organism>
<dbReference type="Proteomes" id="UP000298179">
    <property type="component" value="Unassembled WGS sequence"/>
</dbReference>
<proteinExistence type="predicted"/>
<feature type="region of interest" description="Disordered" evidence="1">
    <location>
        <begin position="62"/>
        <end position="81"/>
    </location>
</feature>
<sequence length="81" mass="9075">MAKITYHIVEHDGGFAYRLNDVYSETFRTHDEAFLAARRAAVRQQRPGESAGIVWEDAGGHWHAEVSSGSDRPQTEISDDT</sequence>
<dbReference type="EMBL" id="SOZD01000007">
    <property type="protein sequence ID" value="TFF19165.1"/>
    <property type="molecule type" value="Genomic_DNA"/>
</dbReference>